<gene>
    <name evidence="1" type="ORF">ERS852510_02437</name>
</gene>
<accession>A0A174RFH3</accession>
<sequence length="280" mass="33177">MIREVDNRIAAIDLNGNHIIRDCKTMLIFLKEKLTELKVFVQSEPFGCDTEEIAFFKQYKPRILGPLFYFHHILRIESQRPPGEEELDDYYEKQQEEQKLFFDRHVAFFQYYRSGATYLDNYYFLRGRQGNVIDVDVCHLDDETEFGTGYDRLVARIMAMEMLYAFLSVKRTNLRNEGEEMSAELLKVKGSYQWTGSAIELVEMVYGLSEMGSINNGETPIHELAAFVGTLLNIDIRDCYSAYTDMKRRKSESRTYFLDKMRERLNKRMEQDDEKERKRK</sequence>
<dbReference type="AlphaFoldDB" id="A0A174RFH3"/>
<organism evidence="1 2">
    <name type="scientific">Bacteroides uniformis</name>
    <dbReference type="NCBI Taxonomy" id="820"/>
    <lineage>
        <taxon>Bacteria</taxon>
        <taxon>Pseudomonadati</taxon>
        <taxon>Bacteroidota</taxon>
        <taxon>Bacteroidia</taxon>
        <taxon>Bacteroidales</taxon>
        <taxon>Bacteroidaceae</taxon>
        <taxon>Bacteroides</taxon>
    </lineage>
</organism>
<name>A0A174RFH3_BACUN</name>
<dbReference type="Pfam" id="PF09357">
    <property type="entry name" value="RteC"/>
    <property type="match status" value="1"/>
</dbReference>
<dbReference type="EMBL" id="CZAO01000011">
    <property type="protein sequence ID" value="CUP82921.1"/>
    <property type="molecule type" value="Genomic_DNA"/>
</dbReference>
<evidence type="ECO:0000313" key="2">
    <source>
        <dbReference type="Proteomes" id="UP000095766"/>
    </source>
</evidence>
<dbReference type="Proteomes" id="UP000095766">
    <property type="component" value="Unassembled WGS sequence"/>
</dbReference>
<reference evidence="1 2" key="1">
    <citation type="submission" date="2015-09" db="EMBL/GenBank/DDBJ databases">
        <authorList>
            <consortium name="Pathogen Informatics"/>
        </authorList>
    </citation>
    <scope>NUCLEOTIDE SEQUENCE [LARGE SCALE GENOMIC DNA]</scope>
    <source>
        <strain evidence="1 2">2789STDY5834898</strain>
    </source>
</reference>
<dbReference type="InterPro" id="IPR018534">
    <property type="entry name" value="Tet_reg_excision_RteC"/>
</dbReference>
<proteinExistence type="predicted"/>
<evidence type="ECO:0000313" key="1">
    <source>
        <dbReference type="EMBL" id="CUP82921.1"/>
    </source>
</evidence>
<protein>
    <submittedName>
        <fullName evidence="1">Tetracycline regulation of excision, RteC</fullName>
    </submittedName>
</protein>